<accession>A0A0M0BSA4</accession>
<gene>
    <name evidence="2" type="ORF">AC478_02775</name>
</gene>
<keyword evidence="1" id="KW-0812">Transmembrane</keyword>
<protein>
    <recommendedName>
        <fullName evidence="4">CARDB domain-containing protein</fullName>
    </recommendedName>
</protein>
<evidence type="ECO:0008006" key="4">
    <source>
        <dbReference type="Google" id="ProtNLM"/>
    </source>
</evidence>
<feature type="transmembrane region" description="Helical" evidence="1">
    <location>
        <begin position="7"/>
        <end position="25"/>
    </location>
</feature>
<name>A0A0M0BSA4_9ARCH</name>
<sequence length="743" mass="82615">MSKLKAFLIIDLVFLGAVVSTYFYFQDQGLIVVGLKPATFAFSDLTVDPAEIYPGEAIQISLNATNVGDLEGNETLNLEINDVVKDTENITLAGGGSQIIEFTYIETVMGNYTVKVGDLVGTFIVKPAPPETSKIILSNLKLAPYEVWAYEPITLTATAQNPTAERDTLTIKITMDDVILEYKIIEVEAGTSKTVKFTVNASASEGLHEVRLNTLRASYMVVKTGYHRLRIGRSGGGSAGLPFTLNGVEYLTPFDQILPVGEYTITVPDPFDIGTGVMEFAYWSDGVTTTTRTITLDESVILVVTYNLVSGFASCPSLYVWNGTDYVYIAEISNSGWLGNIDYINGEIVFAGSNKWDYIKIEENVIPRADGYFDMILTQQWDEIFYLDSTYMMVVDHPASVDVYTTYSTYINSVFNDQIYTINKADLISPANATYIWAPKETTEPGENVLSQISQLDGVFTPGNCGLYSQAWNNMSLNQLTIDLGNLSDAEQIKLVLNGMVVWGEPEPYYAWIESFQIAAAQGLVADGTELNPAPYIEIKDANGNWVKVPKDRQSGYAADYIPRTFVVDITDLFPPGTTDFEIRINNFYNITWDYIGIDLSTQENITVQKIIPDQALLYQIGWETFSNSYGAFTKYGDITALLQNANETFVIGRQGDQISLHFPTADLAAPAVGMERDYFLVTACFFKDEPGYWGFGWDTFDVDPLPFQGMSGYPYPSTESYPYDPEHLAYLEEYNTRVITPP</sequence>
<comment type="caution">
    <text evidence="2">The sequence shown here is derived from an EMBL/GenBank/DDBJ whole genome shotgun (WGS) entry which is preliminary data.</text>
</comment>
<reference evidence="3" key="1">
    <citation type="submission" date="2015-06" db="EMBL/GenBank/DDBJ databases">
        <title>New insights into the roles of widespread benthic archaea in carbon and nitrogen cycling.</title>
        <authorList>
            <person name="Lazar C.S."/>
            <person name="Baker B.J."/>
            <person name="Seitz K.W."/>
            <person name="Hyde A.S."/>
            <person name="Dick G.J."/>
            <person name="Hinrichs K.-U."/>
            <person name="Teske A.P."/>
        </authorList>
    </citation>
    <scope>NUCLEOTIDE SEQUENCE [LARGE SCALE GENOMIC DNA]</scope>
</reference>
<dbReference type="AlphaFoldDB" id="A0A0M0BSA4"/>
<keyword evidence="1" id="KW-1133">Transmembrane helix</keyword>
<dbReference type="EMBL" id="LFWV01000034">
    <property type="protein sequence ID" value="KON31447.1"/>
    <property type="molecule type" value="Genomic_DNA"/>
</dbReference>
<dbReference type="Proteomes" id="UP000054016">
    <property type="component" value="Unassembled WGS sequence"/>
</dbReference>
<proteinExistence type="predicted"/>
<evidence type="ECO:0000256" key="1">
    <source>
        <dbReference type="SAM" id="Phobius"/>
    </source>
</evidence>
<dbReference type="InterPro" id="IPR013783">
    <property type="entry name" value="Ig-like_fold"/>
</dbReference>
<dbReference type="Gene3D" id="2.60.40.10">
    <property type="entry name" value="Immunoglobulins"/>
    <property type="match status" value="1"/>
</dbReference>
<evidence type="ECO:0000313" key="3">
    <source>
        <dbReference type="Proteomes" id="UP000054016"/>
    </source>
</evidence>
<organism evidence="2 3">
    <name type="scientific">miscellaneous Crenarchaeota group-1 archaeon SG8-32-3</name>
    <dbReference type="NCBI Taxonomy" id="1685125"/>
    <lineage>
        <taxon>Archaea</taxon>
        <taxon>Candidatus Bathyarchaeota</taxon>
        <taxon>MCG-1</taxon>
    </lineage>
</organism>
<keyword evidence="1" id="KW-0472">Membrane</keyword>
<evidence type="ECO:0000313" key="2">
    <source>
        <dbReference type="EMBL" id="KON31447.1"/>
    </source>
</evidence>